<dbReference type="Gene3D" id="3.10.129.10">
    <property type="entry name" value="Hotdog Thioesterase"/>
    <property type="match status" value="1"/>
</dbReference>
<evidence type="ECO:0000313" key="1">
    <source>
        <dbReference type="EMBL" id="KUM95630.1"/>
    </source>
</evidence>
<dbReference type="Pfam" id="PF14539">
    <property type="entry name" value="DUF4442"/>
    <property type="match status" value="1"/>
</dbReference>
<sequence>MPFQSFVGTELMELTAERAVARLRETSQTLNHVGTQHAAALFLVAESAAGAALAAALRERVLETVFVLRDSRIDYHRKARGEIRAVATVPDGKVTAGFTEFADGERFEAVVTSTLYDVEEQQVAEATFSYHCRIRTTH</sequence>
<reference evidence="1 2" key="1">
    <citation type="submission" date="2015-10" db="EMBL/GenBank/DDBJ databases">
        <title>Draft genome sequence of Streptomyces cellostaticus DSM 40189, type strain for the species Streptomyces cellostaticus.</title>
        <authorList>
            <person name="Ruckert C."/>
            <person name="Winkler A."/>
            <person name="Kalinowski J."/>
            <person name="Kampfer P."/>
            <person name="Glaeser S."/>
        </authorList>
    </citation>
    <scope>NUCLEOTIDE SEQUENCE [LARGE SCALE GENOMIC DNA]</scope>
    <source>
        <strain evidence="1 2">DSM 40189</strain>
    </source>
</reference>
<organism evidence="1 2">
    <name type="scientific">Streptomyces cellostaticus</name>
    <dbReference type="NCBI Taxonomy" id="67285"/>
    <lineage>
        <taxon>Bacteria</taxon>
        <taxon>Bacillati</taxon>
        <taxon>Actinomycetota</taxon>
        <taxon>Actinomycetes</taxon>
        <taxon>Kitasatosporales</taxon>
        <taxon>Streptomycetaceae</taxon>
        <taxon>Streptomyces</taxon>
    </lineage>
</organism>
<accession>A0A117PWB7</accession>
<dbReference type="AlphaFoldDB" id="A0A117PWB7"/>
<dbReference type="SUPFAM" id="SSF54637">
    <property type="entry name" value="Thioesterase/thiol ester dehydrase-isomerase"/>
    <property type="match status" value="1"/>
</dbReference>
<gene>
    <name evidence="1" type="ORF">AQI88_16310</name>
</gene>
<dbReference type="InterPro" id="IPR027961">
    <property type="entry name" value="DUF4442"/>
</dbReference>
<keyword evidence="2" id="KW-1185">Reference proteome</keyword>
<dbReference type="EMBL" id="LMWL01000029">
    <property type="protein sequence ID" value="KUM95630.1"/>
    <property type="molecule type" value="Genomic_DNA"/>
</dbReference>
<dbReference type="InterPro" id="IPR029069">
    <property type="entry name" value="HotDog_dom_sf"/>
</dbReference>
<evidence type="ECO:0000313" key="2">
    <source>
        <dbReference type="Proteomes" id="UP000054241"/>
    </source>
</evidence>
<name>A0A117PWB7_9ACTN</name>
<proteinExistence type="predicted"/>
<protein>
    <recommendedName>
        <fullName evidence="3">DUF4442 domain-containing protein</fullName>
    </recommendedName>
</protein>
<dbReference type="STRING" id="67285.AQI88_16310"/>
<evidence type="ECO:0008006" key="3">
    <source>
        <dbReference type="Google" id="ProtNLM"/>
    </source>
</evidence>
<dbReference type="Proteomes" id="UP000054241">
    <property type="component" value="Unassembled WGS sequence"/>
</dbReference>
<comment type="caution">
    <text evidence="1">The sequence shown here is derived from an EMBL/GenBank/DDBJ whole genome shotgun (WGS) entry which is preliminary data.</text>
</comment>